<dbReference type="PANTHER" id="PTHR43464:SF19">
    <property type="entry name" value="UBIQUINONE BIOSYNTHESIS O-METHYLTRANSFERASE, MITOCHONDRIAL"/>
    <property type="match status" value="1"/>
</dbReference>
<dbReference type="CDD" id="cd02440">
    <property type="entry name" value="AdoMet_MTases"/>
    <property type="match status" value="1"/>
</dbReference>
<dbReference type="EMBL" id="BHYM01000043">
    <property type="protein sequence ID" value="GCE41340.1"/>
    <property type="molecule type" value="Genomic_DNA"/>
</dbReference>
<dbReference type="GO" id="GO:0008168">
    <property type="term" value="F:methyltransferase activity"/>
    <property type="evidence" value="ECO:0007669"/>
    <property type="project" value="UniProtKB-KW"/>
</dbReference>
<dbReference type="Pfam" id="PF13649">
    <property type="entry name" value="Methyltransf_25"/>
    <property type="match status" value="1"/>
</dbReference>
<reference evidence="5 6" key="1">
    <citation type="submission" date="2018-11" db="EMBL/GenBank/DDBJ databases">
        <title>Microbial catabolism of amino acid.</title>
        <authorList>
            <person name="Hibi M."/>
            <person name="Ogawa J."/>
        </authorList>
    </citation>
    <scope>NUCLEOTIDE SEQUENCE [LARGE SCALE GENOMIC DNA]</scope>
    <source>
        <strain evidence="5 6">C31-06</strain>
    </source>
</reference>
<dbReference type="SUPFAM" id="SSF53335">
    <property type="entry name" value="S-adenosyl-L-methionine-dependent methyltransferases"/>
    <property type="match status" value="1"/>
</dbReference>
<sequence>MVSAMDPGYFESMYAESADPWGFDDRWYERRKYALTLAALPRPHYRRAFEPGCSIGVLTAQLAERCDRVVATDVVPRALASARDRMQREGLADRVELGRASLLDPWPAGAFDLVVLSEVLYYLTPADLGTVLARAVDSLEEGGSLVAVHWQHPVPEYPQTGRAVHDSVAALDGLQRVGSYRDADFHLDVYTRGATPSVAAAEGLS</sequence>
<proteinExistence type="predicted"/>
<keyword evidence="1 5" id="KW-0489">Methyltransferase</keyword>
<dbReference type="AlphaFoldDB" id="A0A402CCH2"/>
<evidence type="ECO:0000259" key="4">
    <source>
        <dbReference type="Pfam" id="PF13649"/>
    </source>
</evidence>
<organism evidence="5 6">
    <name type="scientific">Rhodococcus wratislaviensis</name>
    <name type="common">Tsukamurella wratislaviensis</name>
    <dbReference type="NCBI Taxonomy" id="44752"/>
    <lineage>
        <taxon>Bacteria</taxon>
        <taxon>Bacillati</taxon>
        <taxon>Actinomycetota</taxon>
        <taxon>Actinomycetes</taxon>
        <taxon>Mycobacteriales</taxon>
        <taxon>Nocardiaceae</taxon>
        <taxon>Rhodococcus</taxon>
    </lineage>
</organism>
<dbReference type="InterPro" id="IPR029063">
    <property type="entry name" value="SAM-dependent_MTases_sf"/>
</dbReference>
<name>A0A402CCH2_RHOWR</name>
<dbReference type="GO" id="GO:0032259">
    <property type="term" value="P:methylation"/>
    <property type="evidence" value="ECO:0007669"/>
    <property type="project" value="UniProtKB-KW"/>
</dbReference>
<evidence type="ECO:0000256" key="3">
    <source>
        <dbReference type="ARBA" id="ARBA00022691"/>
    </source>
</evidence>
<gene>
    <name evidence="5" type="ORF">Rhow_004999</name>
</gene>
<keyword evidence="3" id="KW-0949">S-adenosyl-L-methionine</keyword>
<keyword evidence="6" id="KW-1185">Reference proteome</keyword>
<dbReference type="InterPro" id="IPR041698">
    <property type="entry name" value="Methyltransf_25"/>
</dbReference>
<dbReference type="RefSeq" id="WP_124393488.1">
    <property type="nucleotide sequence ID" value="NZ_BHYM01000043.1"/>
</dbReference>
<evidence type="ECO:0000256" key="2">
    <source>
        <dbReference type="ARBA" id="ARBA00022679"/>
    </source>
</evidence>
<feature type="domain" description="Methyltransferase" evidence="4">
    <location>
        <begin position="51"/>
        <end position="143"/>
    </location>
</feature>
<protein>
    <submittedName>
        <fullName evidence="5">Methyltransferase type 12</fullName>
    </submittedName>
</protein>
<keyword evidence="2 5" id="KW-0808">Transferase</keyword>
<evidence type="ECO:0000313" key="6">
    <source>
        <dbReference type="Proteomes" id="UP000287519"/>
    </source>
</evidence>
<dbReference type="Gene3D" id="3.40.50.150">
    <property type="entry name" value="Vaccinia Virus protein VP39"/>
    <property type="match status" value="1"/>
</dbReference>
<comment type="caution">
    <text evidence="5">The sequence shown here is derived from an EMBL/GenBank/DDBJ whole genome shotgun (WGS) entry which is preliminary data.</text>
</comment>
<dbReference type="OrthoDB" id="116799at2"/>
<evidence type="ECO:0000256" key="1">
    <source>
        <dbReference type="ARBA" id="ARBA00022603"/>
    </source>
</evidence>
<accession>A0A402CCH2</accession>
<evidence type="ECO:0000313" key="5">
    <source>
        <dbReference type="EMBL" id="GCE41340.1"/>
    </source>
</evidence>
<dbReference type="Proteomes" id="UP000287519">
    <property type="component" value="Unassembled WGS sequence"/>
</dbReference>
<dbReference type="PANTHER" id="PTHR43464">
    <property type="entry name" value="METHYLTRANSFERASE"/>
    <property type="match status" value="1"/>
</dbReference>